<dbReference type="EMBL" id="MN739078">
    <property type="protein sequence ID" value="QHS87126.1"/>
    <property type="molecule type" value="Genomic_DNA"/>
</dbReference>
<protein>
    <recommendedName>
        <fullName evidence="2">Ubiquitin-like domain-containing protein</fullName>
    </recommendedName>
</protein>
<proteinExistence type="predicted"/>
<sequence>MSEEVTIPVLNMQTGSSTSITMFTDDTIDTVQSRIGKAVGSHPDRLRIYVNGEFEGNYYSKDSRKWENLFLRMSPEGRVVQKSLEYYQASREPKLELAASYDKSGWMALDSAGETSFHELRLLGVPEERSWVFPLNNTDVPEHLPPASQVTIETKSLFKSLHPYPAKQFMVIPYSALVPKLEVLFYPRMRAGSPSVVPEDVVRSIERQTALISALTDLSFPRPSQVTISQVRWKLPLVDTDFGNAVRNRFEQIFYGTTLSPAIPVVSFFSSRSEQSRHKFFTENKEKTPHLDLRTWSYWWNSTKPSKNKPALVFYRGGSRASFDRITVNSTEITISCSRTPDSKLNHAELQKEVKEFLVSIDGLAAFLDPADYEDDRWLVQDMSAIIHYSTDLKEADFRRFDCLRDIYESTDQSKLVFKFLRSDQSDTGLTDNQLRILGMLKENEFTSTDDVHDQFPDLSVDECTALLQGVKQIVSDNPDIGERRYSLLPSFKFTAKEAAVTHAPDMKRVVGYISILRDILMNPNNSELNDVCPKRMETVEAEIATVPLVESSQSDDTDFLDGLLGELAGLSVSEKKEEAAPEAKKAKVVRSRGATSLSTYFLTQLRDFNPDLYSTDSPASKKCEKNRQPAVLRSDELARFDGDGDLAEYDPRNDGRSKYTEVKDPDGLIICPEYWCTVDRIPLKKEQLVDDTCPVCSGKVRSNDKAIEKTQDVTEFPVIQRDSTSVFPGFVKYKAGSGSKQIPCCFTGSQEYKSTVASVRPNVAELFYVLGDTKTRLDELRLAYVPQDVGKIAKLKLDYSTTVDAGNRIHSGNSGFFRAGVGRASETLSKVIGGTGNVREPSVNPDIVQRCSFFRSWKMADSDDHDKIKARIASIDKAFREKELTPLEELEYSALSLNCMLYVLYVGESITTGCFMNIGAVRDVKRAVVVLVNVDDPRSVDYLVHVSRTSTTPVYNGNIYKKPFPPDFLGTLESLRAEACVRSIPTIDKAIAFANKTFKARFTELKVVLDPYRRAQALFLPGTFILPFRPTSQIPTFLTEHIPGYADIPQDQYPQKPGMMDVLSHAKEVHPGYAYAHDNTDIQNNVVELITAAGLRIPVQSGDRIDQYPTEITGTIHDETEDKIVNAEPAEADTKLARSITYEAEIFEFLLYQLSKDIATDDYPDLRTALSHSSPDIESLRPLLHAWMDDTLTFAAAEDPPEFYSKMRHSCTGSSKDACTGLCAWNGDSCKVQVKTVRKTLQKGVLANRLLSTLSSNDKIRGIVFNHRVSPFFSSVLYLEMPSEVILSDKDVSSHLKK</sequence>
<accession>A0A6C0B4X9</accession>
<reference evidence="1" key="1">
    <citation type="journal article" date="2020" name="Nature">
        <title>Giant virus diversity and host interactions through global metagenomics.</title>
        <authorList>
            <person name="Schulz F."/>
            <person name="Roux S."/>
            <person name="Paez-Espino D."/>
            <person name="Jungbluth S."/>
            <person name="Walsh D.A."/>
            <person name="Denef V.J."/>
            <person name="McMahon K.D."/>
            <person name="Konstantinidis K.T."/>
            <person name="Eloe-Fadrosh E.A."/>
            <person name="Kyrpides N.C."/>
            <person name="Woyke T."/>
        </authorList>
    </citation>
    <scope>NUCLEOTIDE SEQUENCE</scope>
    <source>
        <strain evidence="1">GVMAG-M-3300009684-20</strain>
    </source>
</reference>
<evidence type="ECO:0000313" key="1">
    <source>
        <dbReference type="EMBL" id="QHS87126.1"/>
    </source>
</evidence>
<organism evidence="1">
    <name type="scientific">viral metagenome</name>
    <dbReference type="NCBI Taxonomy" id="1070528"/>
    <lineage>
        <taxon>unclassified sequences</taxon>
        <taxon>metagenomes</taxon>
        <taxon>organismal metagenomes</taxon>
    </lineage>
</organism>
<evidence type="ECO:0008006" key="2">
    <source>
        <dbReference type="Google" id="ProtNLM"/>
    </source>
</evidence>
<name>A0A6C0B4X9_9ZZZZ</name>